<dbReference type="Pfam" id="PF04851">
    <property type="entry name" value="ResIII"/>
    <property type="match status" value="1"/>
</dbReference>
<dbReference type="PANTHER" id="PTHR11274">
    <property type="entry name" value="RAD25/XP-B DNA REPAIR HELICASE"/>
    <property type="match status" value="1"/>
</dbReference>
<dbReference type="InterPro" id="IPR014001">
    <property type="entry name" value="Helicase_ATP-bd"/>
</dbReference>
<evidence type="ECO:0000259" key="5">
    <source>
        <dbReference type="PROSITE" id="PS51192"/>
    </source>
</evidence>
<dbReference type="InterPro" id="IPR006935">
    <property type="entry name" value="Helicase/UvrB_N"/>
</dbReference>
<keyword evidence="1" id="KW-0547">Nucleotide-binding</keyword>
<dbReference type="GO" id="GO:0004386">
    <property type="term" value="F:helicase activity"/>
    <property type="evidence" value="ECO:0007669"/>
    <property type="project" value="UniProtKB-KW"/>
</dbReference>
<dbReference type="SUPFAM" id="SSF52540">
    <property type="entry name" value="P-loop containing nucleoside triphosphate hydrolases"/>
    <property type="match status" value="2"/>
</dbReference>
<dbReference type="Gene3D" id="3.40.50.300">
    <property type="entry name" value="P-loop containing nucleotide triphosphate hydrolases"/>
    <property type="match status" value="2"/>
</dbReference>
<dbReference type="SMART" id="SM00487">
    <property type="entry name" value="DEXDc"/>
    <property type="match status" value="1"/>
</dbReference>
<keyword evidence="3" id="KW-0347">Helicase</keyword>
<evidence type="ECO:0008006" key="9">
    <source>
        <dbReference type="Google" id="ProtNLM"/>
    </source>
</evidence>
<dbReference type="AlphaFoldDB" id="A0A1F7X082"/>
<dbReference type="Proteomes" id="UP000176939">
    <property type="component" value="Unassembled WGS sequence"/>
</dbReference>
<dbReference type="InterPro" id="IPR001650">
    <property type="entry name" value="Helicase_C-like"/>
</dbReference>
<proteinExistence type="predicted"/>
<protein>
    <recommendedName>
        <fullName evidence="9">Helicase</fullName>
    </recommendedName>
</protein>
<gene>
    <name evidence="7" type="ORF">A2Z67_03720</name>
</gene>
<dbReference type="GO" id="GO:0016787">
    <property type="term" value="F:hydrolase activity"/>
    <property type="evidence" value="ECO:0007669"/>
    <property type="project" value="UniProtKB-KW"/>
</dbReference>
<evidence type="ECO:0000256" key="3">
    <source>
        <dbReference type="ARBA" id="ARBA00022806"/>
    </source>
</evidence>
<comment type="caution">
    <text evidence="7">The sequence shown here is derived from an EMBL/GenBank/DDBJ whole genome shotgun (WGS) entry which is preliminary data.</text>
</comment>
<accession>A0A1F7X082</accession>
<evidence type="ECO:0000256" key="4">
    <source>
        <dbReference type="ARBA" id="ARBA00022840"/>
    </source>
</evidence>
<dbReference type="InterPro" id="IPR049430">
    <property type="entry name" value="UvsW_N_sf"/>
</dbReference>
<dbReference type="PANTHER" id="PTHR11274:SF0">
    <property type="entry name" value="GENERAL TRANSCRIPTION AND DNA REPAIR FACTOR IIH HELICASE SUBUNIT XPB"/>
    <property type="match status" value="1"/>
</dbReference>
<evidence type="ECO:0000259" key="6">
    <source>
        <dbReference type="PROSITE" id="PS51194"/>
    </source>
</evidence>
<name>A0A1F7X082_9BACT</name>
<evidence type="ECO:0000256" key="1">
    <source>
        <dbReference type="ARBA" id="ARBA00022741"/>
    </source>
</evidence>
<dbReference type="Gene3D" id="3.30.780.20">
    <property type="match status" value="1"/>
</dbReference>
<keyword evidence="2" id="KW-0378">Hydrolase</keyword>
<dbReference type="SMART" id="SM00490">
    <property type="entry name" value="HELICc"/>
    <property type="match status" value="1"/>
</dbReference>
<keyword evidence="4" id="KW-0067">ATP-binding</keyword>
<dbReference type="EMBL" id="MGFQ01000057">
    <property type="protein sequence ID" value="OGM08109.1"/>
    <property type="molecule type" value="Genomic_DNA"/>
</dbReference>
<organism evidence="7 8">
    <name type="scientific">Candidatus Woesebacteria bacterium RBG_13_36_22</name>
    <dbReference type="NCBI Taxonomy" id="1802478"/>
    <lineage>
        <taxon>Bacteria</taxon>
        <taxon>Candidatus Woeseibacteriota</taxon>
    </lineage>
</organism>
<dbReference type="InterPro" id="IPR050615">
    <property type="entry name" value="ATP-dep_DNA_Helicase"/>
</dbReference>
<dbReference type="Pfam" id="PF00271">
    <property type="entry name" value="Helicase_C"/>
    <property type="match status" value="1"/>
</dbReference>
<dbReference type="GO" id="GO:0003677">
    <property type="term" value="F:DNA binding"/>
    <property type="evidence" value="ECO:0007669"/>
    <property type="project" value="InterPro"/>
</dbReference>
<dbReference type="GO" id="GO:0005524">
    <property type="term" value="F:ATP binding"/>
    <property type="evidence" value="ECO:0007669"/>
    <property type="project" value="UniProtKB-KW"/>
</dbReference>
<evidence type="ECO:0000256" key="2">
    <source>
        <dbReference type="ARBA" id="ARBA00022801"/>
    </source>
</evidence>
<evidence type="ECO:0000313" key="8">
    <source>
        <dbReference type="Proteomes" id="UP000176939"/>
    </source>
</evidence>
<feature type="domain" description="Helicase ATP-binding" evidence="5">
    <location>
        <begin position="110"/>
        <end position="272"/>
    </location>
</feature>
<dbReference type="InterPro" id="IPR027417">
    <property type="entry name" value="P-loop_NTPase"/>
</dbReference>
<dbReference type="PROSITE" id="PS51194">
    <property type="entry name" value="HELICASE_CTER"/>
    <property type="match status" value="1"/>
</dbReference>
<feature type="domain" description="Helicase C-terminal" evidence="6">
    <location>
        <begin position="329"/>
        <end position="477"/>
    </location>
</feature>
<reference evidence="7 8" key="1">
    <citation type="journal article" date="2016" name="Nat. Commun.">
        <title>Thousands of microbial genomes shed light on interconnected biogeochemical processes in an aquifer system.</title>
        <authorList>
            <person name="Anantharaman K."/>
            <person name="Brown C.T."/>
            <person name="Hug L.A."/>
            <person name="Sharon I."/>
            <person name="Castelle C.J."/>
            <person name="Probst A.J."/>
            <person name="Thomas B.C."/>
            <person name="Singh A."/>
            <person name="Wilkins M.J."/>
            <person name="Karaoz U."/>
            <person name="Brodie E.L."/>
            <person name="Williams K.H."/>
            <person name="Hubbard S.S."/>
            <person name="Banfield J.F."/>
        </authorList>
    </citation>
    <scope>NUCLEOTIDE SEQUENCE [LARGE SCALE GENOMIC DNA]</scope>
</reference>
<evidence type="ECO:0000313" key="7">
    <source>
        <dbReference type="EMBL" id="OGM08109.1"/>
    </source>
</evidence>
<sequence length="486" mass="55625">MIELHIENLYCRVNKKKATKEELNALSDVLSIKVPGYFFSKKWKEGLWDGRRRFFNRLTGTFYAGLIGFAERRLPNFEIAEIDERVQVLSKRQPLNLIGTQYRSYQSRMLLEAMAYPRGIIAGATNSGKTEVACGMIQVLGLPANFLTHRKTLLHQTRKRFEHRLGRKVGILGDGYDEIQDINILSVPSLSGRLTKDDEKKKKKKSSYDERYVKIIKEYPVLFVDECHHISAATFETCLKESGAYYRYGLSATPLLRDDISNMLVRGLLGDTVTEVTDEELEALGISAIPSVYLHLVEKPELPKHYPYDKAYDDGIVYNAYRNKLIAADAKRFFDKGQSVFIIVFRIEHGWQIKGFLDELGIESAYINGEEDSEYNLAVLEDFKNKKLRCVVSSLISDEGLDIPAMNILILGVGDKSVLKIIQRIGRGRRQKGEGEENVLTVIDFVDLFSPYLKKHSTSRLTYYIDKGLKMYEVKDANWETVVRLQ</sequence>
<dbReference type="PROSITE" id="PS51192">
    <property type="entry name" value="HELICASE_ATP_BIND_1"/>
    <property type="match status" value="1"/>
</dbReference>